<dbReference type="SUPFAM" id="SSF101386">
    <property type="entry name" value="all-alpha NTP pyrophosphatases"/>
    <property type="match status" value="1"/>
</dbReference>
<dbReference type="InterPro" id="IPR044548">
    <property type="entry name" value="AF0060_NTP-PPase_MazG-like"/>
</dbReference>
<keyword evidence="2" id="KW-1185">Reference proteome</keyword>
<protein>
    <recommendedName>
        <fullName evidence="3">NTP pyrophosphohydrolase MazG putative catalytic core domain-containing protein</fullName>
    </recommendedName>
</protein>
<comment type="caution">
    <text evidence="1">The sequence shown here is derived from an EMBL/GenBank/DDBJ whole genome shotgun (WGS) entry which is preliminary data.</text>
</comment>
<proteinExistence type="predicted"/>
<evidence type="ECO:0008006" key="3">
    <source>
        <dbReference type="Google" id="ProtNLM"/>
    </source>
</evidence>
<dbReference type="Proteomes" id="UP000655287">
    <property type="component" value="Unassembled WGS sequence"/>
</dbReference>
<organism evidence="1 2">
    <name type="scientific">Sphaerisporangium rufum</name>
    <dbReference type="NCBI Taxonomy" id="1381558"/>
    <lineage>
        <taxon>Bacteria</taxon>
        <taxon>Bacillati</taxon>
        <taxon>Actinomycetota</taxon>
        <taxon>Actinomycetes</taxon>
        <taxon>Streptosporangiales</taxon>
        <taxon>Streptosporangiaceae</taxon>
        <taxon>Sphaerisporangium</taxon>
    </lineage>
</organism>
<evidence type="ECO:0000313" key="1">
    <source>
        <dbReference type="EMBL" id="GII80085.1"/>
    </source>
</evidence>
<gene>
    <name evidence="1" type="ORF">Sru01_50670</name>
</gene>
<accession>A0A919V779</accession>
<sequence>MNIERTNDLIHAVSSWIDHSPENLARDPEALLWGRAAKVAEEAGEVVAALIGATGQNPRKGRTGTLADVERELLDVAITALAALAHMRAGDPEQADVLGMLGQHVEMVARRAGLA</sequence>
<name>A0A919V779_9ACTN</name>
<dbReference type="Gene3D" id="1.10.287.1080">
    <property type="entry name" value="MazG-like"/>
    <property type="match status" value="1"/>
</dbReference>
<dbReference type="CDD" id="cd11533">
    <property type="entry name" value="NTP-PPase_Af0060_like"/>
    <property type="match status" value="1"/>
</dbReference>
<dbReference type="AlphaFoldDB" id="A0A919V779"/>
<reference evidence="1" key="1">
    <citation type="submission" date="2021-01" db="EMBL/GenBank/DDBJ databases">
        <title>Whole genome shotgun sequence of Sphaerisporangium rufum NBRC 109079.</title>
        <authorList>
            <person name="Komaki H."/>
            <person name="Tamura T."/>
        </authorList>
    </citation>
    <scope>NUCLEOTIDE SEQUENCE</scope>
    <source>
        <strain evidence="1">NBRC 109079</strain>
    </source>
</reference>
<dbReference type="EMBL" id="BOOU01000068">
    <property type="protein sequence ID" value="GII80085.1"/>
    <property type="molecule type" value="Genomic_DNA"/>
</dbReference>
<evidence type="ECO:0000313" key="2">
    <source>
        <dbReference type="Proteomes" id="UP000655287"/>
    </source>
</evidence>
<dbReference type="RefSeq" id="WP_203990388.1">
    <property type="nucleotide sequence ID" value="NZ_BOOU01000068.1"/>
</dbReference>